<sequence>MQPVNLRVIKSLSGLRDLQCSYNLHINFSNPATATHLFRNLKSPITQSTIPRPVRKLVFSADRTSLQLGGFMSANCGSKTPSILTWRLLCPGVVSGRVAGNVNHSAP</sequence>
<dbReference type="KEGG" id="apuu:APUU_11510A"/>
<evidence type="ECO:0000313" key="1">
    <source>
        <dbReference type="EMBL" id="BCS18682.1"/>
    </source>
</evidence>
<evidence type="ECO:0000313" key="2">
    <source>
        <dbReference type="Proteomes" id="UP000654913"/>
    </source>
</evidence>
<dbReference type="Proteomes" id="UP000654913">
    <property type="component" value="Chromosome 1"/>
</dbReference>
<protein>
    <submittedName>
        <fullName evidence="1">Uncharacterized protein</fullName>
    </submittedName>
</protein>
<keyword evidence="2" id="KW-1185">Reference proteome</keyword>
<dbReference type="RefSeq" id="XP_041550876.1">
    <property type="nucleotide sequence ID" value="XM_041697609.1"/>
</dbReference>
<dbReference type="EMBL" id="AP024443">
    <property type="protein sequence ID" value="BCS18682.1"/>
    <property type="molecule type" value="Genomic_DNA"/>
</dbReference>
<gene>
    <name evidence="1" type="ORF">APUU_11510A</name>
</gene>
<organism evidence="1 2">
    <name type="scientific">Aspergillus puulaauensis</name>
    <dbReference type="NCBI Taxonomy" id="1220207"/>
    <lineage>
        <taxon>Eukaryota</taxon>
        <taxon>Fungi</taxon>
        <taxon>Dikarya</taxon>
        <taxon>Ascomycota</taxon>
        <taxon>Pezizomycotina</taxon>
        <taxon>Eurotiomycetes</taxon>
        <taxon>Eurotiomycetidae</taxon>
        <taxon>Eurotiales</taxon>
        <taxon>Aspergillaceae</taxon>
        <taxon>Aspergillus</taxon>
    </lineage>
</organism>
<reference evidence="1" key="2">
    <citation type="submission" date="2021-02" db="EMBL/GenBank/DDBJ databases">
        <title>Aspergillus puulaauensis MK2 genome sequence.</title>
        <authorList>
            <person name="Futagami T."/>
            <person name="Mori K."/>
            <person name="Kadooka C."/>
            <person name="Tanaka T."/>
        </authorList>
    </citation>
    <scope>NUCLEOTIDE SEQUENCE</scope>
    <source>
        <strain evidence="1">MK2</strain>
    </source>
</reference>
<reference evidence="1" key="1">
    <citation type="submission" date="2021-01" db="EMBL/GenBank/DDBJ databases">
        <authorList>
            <consortium name="Aspergillus puulaauensis MK2 genome sequencing consortium"/>
            <person name="Kazuki M."/>
            <person name="Futagami T."/>
        </authorList>
    </citation>
    <scope>NUCLEOTIDE SEQUENCE</scope>
    <source>
        <strain evidence="1">MK2</strain>
    </source>
</reference>
<proteinExistence type="predicted"/>
<dbReference type="GeneID" id="64968687"/>
<name>A0A7R7XC34_9EURO</name>
<dbReference type="AlphaFoldDB" id="A0A7R7XC34"/>
<accession>A0A7R7XC34</accession>